<name>A0AA46BQD8_9MICO</name>
<feature type="transmembrane region" description="Helical" evidence="12">
    <location>
        <begin position="287"/>
        <end position="307"/>
    </location>
</feature>
<dbReference type="GO" id="GO:0005886">
    <property type="term" value="C:plasma membrane"/>
    <property type="evidence" value="ECO:0007669"/>
    <property type="project" value="UniProtKB-SubCell"/>
</dbReference>
<reference evidence="15 16" key="1">
    <citation type="submission" date="2018-06" db="EMBL/GenBank/DDBJ databases">
        <authorList>
            <consortium name="Pathogen Informatics"/>
            <person name="Doyle S."/>
        </authorList>
    </citation>
    <scope>NUCLEOTIDE SEQUENCE [LARGE SCALE GENOMIC DNA]</scope>
    <source>
        <strain evidence="15 16">NCTC7915</strain>
    </source>
</reference>
<dbReference type="Pfam" id="PF22776">
    <property type="entry name" value="K_trans_C"/>
    <property type="match status" value="1"/>
</dbReference>
<dbReference type="PANTHER" id="PTHR30540:SF79">
    <property type="entry name" value="LOW AFFINITY POTASSIUM TRANSPORT SYSTEM PROTEIN KUP"/>
    <property type="match status" value="1"/>
</dbReference>
<feature type="transmembrane region" description="Helical" evidence="12">
    <location>
        <begin position="119"/>
        <end position="140"/>
    </location>
</feature>
<evidence type="ECO:0000256" key="12">
    <source>
        <dbReference type="HAMAP-Rule" id="MF_01522"/>
    </source>
</evidence>
<keyword evidence="4 12" id="KW-1003">Cell membrane</keyword>
<evidence type="ECO:0000256" key="7">
    <source>
        <dbReference type="ARBA" id="ARBA00022847"/>
    </source>
</evidence>
<feature type="domain" description="K+ potassium transporter C-terminal" evidence="14">
    <location>
        <begin position="424"/>
        <end position="576"/>
    </location>
</feature>
<dbReference type="PANTHER" id="PTHR30540">
    <property type="entry name" value="OSMOTIC STRESS POTASSIUM TRANSPORTER"/>
    <property type="match status" value="1"/>
</dbReference>
<gene>
    <name evidence="12" type="primary">kup</name>
    <name evidence="15" type="ORF">NCTC7915_02385</name>
</gene>
<keyword evidence="11 12" id="KW-0472">Membrane</keyword>
<comment type="similarity">
    <text evidence="2 12">Belongs to the HAK/KUP transporter (TC 2.A.72) family.</text>
</comment>
<dbReference type="HAMAP" id="MF_01522">
    <property type="entry name" value="Kup"/>
    <property type="match status" value="1"/>
</dbReference>
<feature type="transmembrane region" description="Helical" evidence="12">
    <location>
        <begin position="196"/>
        <end position="217"/>
    </location>
</feature>
<evidence type="ECO:0000256" key="2">
    <source>
        <dbReference type="ARBA" id="ARBA00007019"/>
    </source>
</evidence>
<keyword evidence="8 12" id="KW-0630">Potassium</keyword>
<feature type="transmembrane region" description="Helical" evidence="12">
    <location>
        <begin position="49"/>
        <end position="69"/>
    </location>
</feature>
<organism evidence="15 16">
    <name type="scientific">Dermatophilus congolensis</name>
    <dbReference type="NCBI Taxonomy" id="1863"/>
    <lineage>
        <taxon>Bacteria</taxon>
        <taxon>Bacillati</taxon>
        <taxon>Actinomycetota</taxon>
        <taxon>Actinomycetes</taxon>
        <taxon>Micrococcales</taxon>
        <taxon>Dermatophilaceae</taxon>
        <taxon>Dermatophilus</taxon>
    </lineage>
</organism>
<evidence type="ECO:0000256" key="6">
    <source>
        <dbReference type="ARBA" id="ARBA00022692"/>
    </source>
</evidence>
<feature type="transmembrane region" description="Helical" evidence="12">
    <location>
        <begin position="89"/>
        <end position="107"/>
    </location>
</feature>
<feature type="transmembrane region" description="Helical" evidence="12">
    <location>
        <begin position="342"/>
        <end position="363"/>
    </location>
</feature>
<keyword evidence="9 12" id="KW-1133">Transmembrane helix</keyword>
<keyword evidence="7 12" id="KW-0769">Symport</keyword>
<dbReference type="InterPro" id="IPR003855">
    <property type="entry name" value="K+_transporter"/>
</dbReference>
<protein>
    <recommendedName>
        <fullName evidence="12">Probable potassium transport system protein Kup</fullName>
    </recommendedName>
</protein>
<comment type="function">
    <text evidence="12">Transport of potassium into the cell. Likely operates as a K(+):H(+) symporter.</text>
</comment>
<feature type="transmembrane region" description="Helical" evidence="12">
    <location>
        <begin position="237"/>
        <end position="261"/>
    </location>
</feature>
<comment type="catalytic activity">
    <reaction evidence="12">
        <text>K(+)(in) + H(+)(in) = K(+)(out) + H(+)(out)</text>
        <dbReference type="Rhea" id="RHEA:28490"/>
        <dbReference type="ChEBI" id="CHEBI:15378"/>
        <dbReference type="ChEBI" id="CHEBI:29103"/>
    </reaction>
</comment>
<feature type="domain" description="K+ potassium transporter integral membrane" evidence="13">
    <location>
        <begin position="1"/>
        <end position="406"/>
    </location>
</feature>
<evidence type="ECO:0000256" key="10">
    <source>
        <dbReference type="ARBA" id="ARBA00023065"/>
    </source>
</evidence>
<evidence type="ECO:0000259" key="14">
    <source>
        <dbReference type="Pfam" id="PF22776"/>
    </source>
</evidence>
<dbReference type="InterPro" id="IPR053952">
    <property type="entry name" value="K_trans_C"/>
</dbReference>
<evidence type="ECO:0000256" key="9">
    <source>
        <dbReference type="ARBA" id="ARBA00022989"/>
    </source>
</evidence>
<dbReference type="InterPro" id="IPR053951">
    <property type="entry name" value="K_trans_N"/>
</dbReference>
<proteinExistence type="inferred from homology"/>
<sequence length="578" mass="63258">MLSLVVWSITIVVSIKYIALVMRADNNGEGGILTLTALLRRIYRNPRHIYTATLLGILGAALFYGDSLITPAISVMSAVEGLAIIDPTAETLVVPLSLIILTILFALQHKGTHAVGKAFGPVMMLWFLTIAALGIPHIFTHPAVLQGLSPTWAIYFALDRPAVAFIALGAAVLTITGAEALYADMGHFGAPPIRKAWFFIVFPCLLLNYLGQCALILTNPAAIDSPFFHLVPTPLLIPVVILATAATVIASQAVISGAFSVSQQALNLGLLPHFAIRHTSREEGGQIYVPIINTTLAIGVAILILSFRSSAALANAYGLAVTGTLILTTVLFTMLAHRCWNWPAWVIAPITTLIGSLELLYFAANLTKIIHGGWLPIVIATIILIIMTTWMRGAYLANKRRASLETNLLTWLEKISDKGIPRVPGQAIYLHHNLETVPLALKENLRFNHVLHENIAIVTVETTNIPHVRHNDRVTVTDIGTEDDGIVTIRIRLGFNDSRDVPHNLAWSAGKDPHFTYDADEARYFLSVLHIHPDHNYNKLTRIRRGLFIFLNRNAGSRAEAFHLPPHRTAILGGSMYL</sequence>
<dbReference type="EMBL" id="UFYA01000001">
    <property type="protein sequence ID" value="STD15666.1"/>
    <property type="molecule type" value="Genomic_DNA"/>
</dbReference>
<evidence type="ECO:0000256" key="11">
    <source>
        <dbReference type="ARBA" id="ARBA00023136"/>
    </source>
</evidence>
<keyword evidence="6 12" id="KW-0812">Transmembrane</keyword>
<accession>A0AA46BQD8</accession>
<keyword evidence="5 12" id="KW-0633">Potassium transport</keyword>
<dbReference type="GO" id="GO:0015293">
    <property type="term" value="F:symporter activity"/>
    <property type="evidence" value="ECO:0007669"/>
    <property type="project" value="UniProtKB-UniRule"/>
</dbReference>
<feature type="transmembrane region" description="Helical" evidence="12">
    <location>
        <begin position="6"/>
        <end position="24"/>
    </location>
</feature>
<dbReference type="InterPro" id="IPR023051">
    <property type="entry name" value="Kup"/>
</dbReference>
<evidence type="ECO:0000256" key="3">
    <source>
        <dbReference type="ARBA" id="ARBA00022448"/>
    </source>
</evidence>
<evidence type="ECO:0000256" key="8">
    <source>
        <dbReference type="ARBA" id="ARBA00022958"/>
    </source>
</evidence>
<keyword evidence="3 12" id="KW-0813">Transport</keyword>
<evidence type="ECO:0000259" key="13">
    <source>
        <dbReference type="Pfam" id="PF02705"/>
    </source>
</evidence>
<dbReference type="GO" id="GO:0015079">
    <property type="term" value="F:potassium ion transmembrane transporter activity"/>
    <property type="evidence" value="ECO:0007669"/>
    <property type="project" value="UniProtKB-UniRule"/>
</dbReference>
<keyword evidence="10 12" id="KW-0406">Ion transport</keyword>
<evidence type="ECO:0000256" key="5">
    <source>
        <dbReference type="ARBA" id="ARBA00022538"/>
    </source>
</evidence>
<evidence type="ECO:0000313" key="16">
    <source>
        <dbReference type="Proteomes" id="UP000254118"/>
    </source>
</evidence>
<evidence type="ECO:0000256" key="1">
    <source>
        <dbReference type="ARBA" id="ARBA00004141"/>
    </source>
</evidence>
<feature type="transmembrane region" description="Helical" evidence="12">
    <location>
        <begin position="369"/>
        <end position="391"/>
    </location>
</feature>
<comment type="subcellular location">
    <subcellularLocation>
        <location evidence="12">Cell membrane</location>
        <topology evidence="12">Multi-pass membrane protein</topology>
    </subcellularLocation>
    <subcellularLocation>
        <location evidence="1">Membrane</location>
        <topology evidence="1">Multi-pass membrane protein</topology>
    </subcellularLocation>
</comment>
<comment type="caution">
    <text evidence="15">The sequence shown here is derived from an EMBL/GenBank/DDBJ whole genome shotgun (WGS) entry which is preliminary data.</text>
</comment>
<feature type="transmembrane region" description="Helical" evidence="12">
    <location>
        <begin position="313"/>
        <end position="335"/>
    </location>
</feature>
<evidence type="ECO:0000313" key="15">
    <source>
        <dbReference type="EMBL" id="STD15666.1"/>
    </source>
</evidence>
<feature type="transmembrane region" description="Helical" evidence="12">
    <location>
        <begin position="152"/>
        <end position="175"/>
    </location>
</feature>
<dbReference type="Proteomes" id="UP000254118">
    <property type="component" value="Unassembled WGS sequence"/>
</dbReference>
<dbReference type="Pfam" id="PF02705">
    <property type="entry name" value="K_trans"/>
    <property type="match status" value="1"/>
</dbReference>
<evidence type="ECO:0000256" key="4">
    <source>
        <dbReference type="ARBA" id="ARBA00022475"/>
    </source>
</evidence>
<dbReference type="AlphaFoldDB" id="A0AA46BQD8"/>